<feature type="transmembrane region" description="Helical" evidence="1">
    <location>
        <begin position="96"/>
        <end position="120"/>
    </location>
</feature>
<keyword evidence="1" id="KW-1133">Transmembrane helix</keyword>
<evidence type="ECO:0000256" key="1">
    <source>
        <dbReference type="SAM" id="Phobius"/>
    </source>
</evidence>
<name>A0A7V3E6C3_9BACT</name>
<dbReference type="AlphaFoldDB" id="A0A7V3E6C3"/>
<accession>A0A7V3E6C3</accession>
<feature type="transmembrane region" description="Helical" evidence="1">
    <location>
        <begin position="49"/>
        <end position="66"/>
    </location>
</feature>
<feature type="transmembrane region" description="Helical" evidence="1">
    <location>
        <begin position="29"/>
        <end position="44"/>
    </location>
</feature>
<reference evidence="2" key="1">
    <citation type="journal article" date="2020" name="mSystems">
        <title>Genome- and Community-Level Interaction Insights into Carbon Utilization and Element Cycling Functions of Hydrothermarchaeota in Hydrothermal Sediment.</title>
        <authorList>
            <person name="Zhou Z."/>
            <person name="Liu Y."/>
            <person name="Xu W."/>
            <person name="Pan J."/>
            <person name="Luo Z.H."/>
            <person name="Li M."/>
        </authorList>
    </citation>
    <scope>NUCLEOTIDE SEQUENCE [LARGE SCALE GENOMIC DNA]</scope>
    <source>
        <strain evidence="2">SpSt-479</strain>
    </source>
</reference>
<dbReference type="EMBL" id="DSUJ01000008">
    <property type="protein sequence ID" value="HFI90631.1"/>
    <property type="molecule type" value="Genomic_DNA"/>
</dbReference>
<feature type="transmembrane region" description="Helical" evidence="1">
    <location>
        <begin position="72"/>
        <end position="89"/>
    </location>
</feature>
<organism evidence="2">
    <name type="scientific">Ignavibacterium album</name>
    <dbReference type="NCBI Taxonomy" id="591197"/>
    <lineage>
        <taxon>Bacteria</taxon>
        <taxon>Pseudomonadati</taxon>
        <taxon>Ignavibacteriota</taxon>
        <taxon>Ignavibacteria</taxon>
        <taxon>Ignavibacteriales</taxon>
        <taxon>Ignavibacteriaceae</taxon>
        <taxon>Ignavibacterium</taxon>
    </lineage>
</organism>
<dbReference type="Pfam" id="PF20221">
    <property type="entry name" value="DUF6580"/>
    <property type="match status" value="1"/>
</dbReference>
<feature type="transmembrane region" description="Helical" evidence="1">
    <location>
        <begin position="7"/>
        <end position="23"/>
    </location>
</feature>
<evidence type="ECO:0000313" key="2">
    <source>
        <dbReference type="EMBL" id="HFI90631.1"/>
    </source>
</evidence>
<keyword evidence="1" id="KW-0472">Membrane</keyword>
<sequence>MEKITPRFWLLTFMVFAAAFIRLIPHPPNFAPIAAMALFGGAYFNRKSFAFAVPLAAMFLTDAIIGFHSEMWLVYLSFALIVLIGMLMLKKVNIKNVIIASLTASISFFIITNFGVWAFGTMYPKNIAGLIECYIAAIPFIQNTLIGDLFFSGIMFGMFEFVKAKLPLLSQAKV</sequence>
<keyword evidence="1" id="KW-0812">Transmembrane</keyword>
<feature type="transmembrane region" description="Helical" evidence="1">
    <location>
        <begin position="140"/>
        <end position="162"/>
    </location>
</feature>
<gene>
    <name evidence="2" type="ORF">ENS31_03745</name>
</gene>
<comment type="caution">
    <text evidence="2">The sequence shown here is derived from an EMBL/GenBank/DDBJ whole genome shotgun (WGS) entry which is preliminary data.</text>
</comment>
<dbReference type="InterPro" id="IPR046487">
    <property type="entry name" value="DUF6580"/>
</dbReference>
<dbReference type="RefSeq" id="WP_304148398.1">
    <property type="nucleotide sequence ID" value="NZ_JAOAIE010000132.1"/>
</dbReference>
<protein>
    <submittedName>
        <fullName evidence="2">Uncharacterized protein</fullName>
    </submittedName>
</protein>
<proteinExistence type="predicted"/>